<name>A0A0H5QYK7_9EUKA</name>
<dbReference type="EMBL" id="HACM01006345">
    <property type="protein sequence ID" value="CRZ06787.1"/>
    <property type="molecule type" value="Transcribed_RNA"/>
</dbReference>
<protein>
    <submittedName>
        <fullName evidence="1">Uncharacterized protein</fullName>
    </submittedName>
</protein>
<feature type="non-terminal residue" evidence="1">
    <location>
        <position position="1"/>
    </location>
</feature>
<evidence type="ECO:0000313" key="1">
    <source>
        <dbReference type="EMBL" id="CRZ06787.1"/>
    </source>
</evidence>
<dbReference type="AlphaFoldDB" id="A0A0H5QYK7"/>
<proteinExistence type="predicted"/>
<reference evidence="1" key="1">
    <citation type="submission" date="2015-04" db="EMBL/GenBank/DDBJ databases">
        <title>The genome sequence of the plant pathogenic Rhizarian Plasmodiophora brassicae reveals insights in its biotrophic life cycle and the origin of chitin synthesis.</title>
        <authorList>
            <person name="Schwelm A."/>
            <person name="Fogelqvist J."/>
            <person name="Knaust A."/>
            <person name="Julke S."/>
            <person name="Lilja T."/>
            <person name="Dhandapani V."/>
            <person name="Bonilla-Rosso G."/>
            <person name="Karlsson M."/>
            <person name="Shevchenko A."/>
            <person name="Choi S.R."/>
            <person name="Kim H.G."/>
            <person name="Park J.Y."/>
            <person name="Lim Y.P."/>
            <person name="Ludwig-Muller J."/>
            <person name="Dixelius C."/>
        </authorList>
    </citation>
    <scope>NUCLEOTIDE SEQUENCE</scope>
    <source>
        <tissue evidence="1">Potato root galls</tissue>
    </source>
</reference>
<accession>A0A0H5QYK7</accession>
<sequence>ELAFSKRIKTCPLNQMIDPTVSHANFETNLGISSSPVLIGNSRCDNGRSPMPLLKLESCQPCWFSPCGGNLYCRTRSSPTLRCHPQLSPNARSRSYSARRAHGPGLICGM</sequence>
<organism evidence="1">
    <name type="scientific">Spongospora subterranea</name>
    <dbReference type="NCBI Taxonomy" id="70186"/>
    <lineage>
        <taxon>Eukaryota</taxon>
        <taxon>Sar</taxon>
        <taxon>Rhizaria</taxon>
        <taxon>Endomyxa</taxon>
        <taxon>Phytomyxea</taxon>
        <taxon>Plasmodiophorida</taxon>
        <taxon>Plasmodiophoridae</taxon>
        <taxon>Spongospora</taxon>
    </lineage>
</organism>